<reference evidence="2 4" key="1">
    <citation type="submission" date="2013-02" db="EMBL/GenBank/DDBJ databases">
        <title>The Genome Sequence of Enterococcus haemoperoxidus BAA-382.</title>
        <authorList>
            <consortium name="The Broad Institute Genome Sequencing Platform"/>
            <consortium name="The Broad Institute Genome Sequencing Center for Infectious Disease"/>
            <person name="Earl A.M."/>
            <person name="Gilmore M.S."/>
            <person name="Lebreton F."/>
            <person name="Walker B."/>
            <person name="Young S.K."/>
            <person name="Zeng Q."/>
            <person name="Gargeya S."/>
            <person name="Fitzgerald M."/>
            <person name="Haas B."/>
            <person name="Abouelleil A."/>
            <person name="Alvarado L."/>
            <person name="Arachchi H.M."/>
            <person name="Berlin A.M."/>
            <person name="Chapman S.B."/>
            <person name="Dewar J."/>
            <person name="Goldberg J."/>
            <person name="Griggs A."/>
            <person name="Gujja S."/>
            <person name="Hansen M."/>
            <person name="Howarth C."/>
            <person name="Imamovic A."/>
            <person name="Larimer J."/>
            <person name="McCowan C."/>
            <person name="Murphy C."/>
            <person name="Neiman D."/>
            <person name="Pearson M."/>
            <person name="Priest M."/>
            <person name="Roberts A."/>
            <person name="Saif S."/>
            <person name="Shea T."/>
            <person name="Sisk P."/>
            <person name="Sykes S."/>
            <person name="Wortman J."/>
            <person name="Nusbaum C."/>
            <person name="Birren B."/>
        </authorList>
    </citation>
    <scope>NUCLEOTIDE SEQUENCE [LARGE SCALE GENOMIC DNA]</scope>
    <source>
        <strain evidence="2 4">ATCC BAA-382</strain>
    </source>
</reference>
<gene>
    <name evidence="3" type="ORF">I583_02695</name>
    <name evidence="2" type="ORF">UAW_01729</name>
</gene>
<dbReference type="EMBL" id="ASVY01000003">
    <property type="protein sequence ID" value="EOT60060.1"/>
    <property type="molecule type" value="Genomic_DNA"/>
</dbReference>
<dbReference type="RefSeq" id="WP_010761931.1">
    <property type="nucleotide sequence ID" value="NZ_KB946316.1"/>
</dbReference>
<protein>
    <recommendedName>
        <fullName evidence="6">YvrJ family protein</fullName>
    </recommendedName>
</protein>
<feature type="transmembrane region" description="Helical" evidence="1">
    <location>
        <begin position="12"/>
        <end position="33"/>
    </location>
</feature>
<evidence type="ECO:0000313" key="3">
    <source>
        <dbReference type="EMBL" id="EOT60060.1"/>
    </source>
</evidence>
<evidence type="ECO:0008006" key="6">
    <source>
        <dbReference type="Google" id="ProtNLM"/>
    </source>
</evidence>
<keyword evidence="1" id="KW-1133">Transmembrane helix</keyword>
<sequence length="55" mass="6490">MVEQIRLVYQTFMNILYVLLDPLLAGLVLYCILSINRQKKEITTLKHKINQLDNN</sequence>
<reference evidence="3 5" key="2">
    <citation type="submission" date="2013-03" db="EMBL/GenBank/DDBJ databases">
        <title>The Genome Sequence of Enterococcus haemoperoxidus BAA-382 (PacBio/Illumina hybrid assembly).</title>
        <authorList>
            <consortium name="The Broad Institute Genomics Platform"/>
            <consortium name="The Broad Institute Genome Sequencing Center for Infectious Disease"/>
            <person name="Earl A."/>
            <person name="Russ C."/>
            <person name="Gilmore M."/>
            <person name="Surin D."/>
            <person name="Walker B."/>
            <person name="Young S."/>
            <person name="Zeng Q."/>
            <person name="Gargeya S."/>
            <person name="Fitzgerald M."/>
            <person name="Haas B."/>
            <person name="Abouelleil A."/>
            <person name="Allen A.W."/>
            <person name="Alvarado L."/>
            <person name="Arachchi H.M."/>
            <person name="Berlin A.M."/>
            <person name="Chapman S.B."/>
            <person name="Gainer-Dewar J."/>
            <person name="Goldberg J."/>
            <person name="Griggs A."/>
            <person name="Gujja S."/>
            <person name="Hansen M."/>
            <person name="Howarth C."/>
            <person name="Imamovic A."/>
            <person name="Ireland A."/>
            <person name="Larimer J."/>
            <person name="McCowan C."/>
            <person name="Murphy C."/>
            <person name="Pearson M."/>
            <person name="Poon T.W."/>
            <person name="Priest M."/>
            <person name="Roberts A."/>
            <person name="Saif S."/>
            <person name="Shea T."/>
            <person name="Sisk P."/>
            <person name="Sykes S."/>
            <person name="Wortman J."/>
            <person name="Nusbaum C."/>
            <person name="Birren B."/>
        </authorList>
    </citation>
    <scope>NUCLEOTIDE SEQUENCE [LARGE SCALE GENOMIC DNA]</scope>
    <source>
        <strain evidence="3 5">ATCC BAA-382</strain>
    </source>
</reference>
<evidence type="ECO:0000313" key="5">
    <source>
        <dbReference type="Proteomes" id="UP000014197"/>
    </source>
</evidence>
<keyword evidence="5" id="KW-1185">Reference proteome</keyword>
<comment type="caution">
    <text evidence="2">The sequence shown here is derived from an EMBL/GenBank/DDBJ whole genome shotgun (WGS) entry which is preliminary data.</text>
</comment>
<evidence type="ECO:0000313" key="4">
    <source>
        <dbReference type="Proteomes" id="UP000013858"/>
    </source>
</evidence>
<dbReference type="Proteomes" id="UP000014197">
    <property type="component" value="Unassembled WGS sequence"/>
</dbReference>
<organism evidence="2 4">
    <name type="scientific">Enterococcus haemoperoxidus ATCC BAA-382</name>
    <dbReference type="NCBI Taxonomy" id="1158608"/>
    <lineage>
        <taxon>Bacteria</taxon>
        <taxon>Bacillati</taxon>
        <taxon>Bacillota</taxon>
        <taxon>Bacilli</taxon>
        <taxon>Lactobacillales</taxon>
        <taxon>Enterococcaceae</taxon>
        <taxon>Enterococcus</taxon>
    </lineage>
</organism>
<dbReference type="Proteomes" id="UP000013858">
    <property type="component" value="Unassembled WGS sequence"/>
</dbReference>
<name>R2SVE4_9ENTE</name>
<accession>R2SVE4</accession>
<evidence type="ECO:0000256" key="1">
    <source>
        <dbReference type="SAM" id="Phobius"/>
    </source>
</evidence>
<proteinExistence type="predicted"/>
<dbReference type="AlphaFoldDB" id="R2SVE4"/>
<dbReference type="EMBL" id="AJAR01000015">
    <property type="protein sequence ID" value="EOH96771.1"/>
    <property type="molecule type" value="Genomic_DNA"/>
</dbReference>
<keyword evidence="1" id="KW-0812">Transmembrane</keyword>
<evidence type="ECO:0000313" key="2">
    <source>
        <dbReference type="EMBL" id="EOH96771.1"/>
    </source>
</evidence>
<keyword evidence="1" id="KW-0472">Membrane</keyword>